<sequence length="253" mass="28190">MASAFLSSILSKTSQVLGFAQRSAVLPSSSSDPRSSVLKELKKLERTLKRIQAVLHDAQEREIREESVKLWLKELKAVAYEADDVLDEYQYEVLRAQVEGRASLNGKRGVGDDQEEVSIPDGMGDRIRDIRERFDEISQDRERLRLREEDGKRRVLEAPYPAPTSHMMDESSIYGREDDKQKVIDLLFSEGGENDVSVIPIVGMGGLGKTTIAQLVYNDPKFFPPGSPSFLLELHGSFTFGSRASALCVLGGL</sequence>
<dbReference type="KEGG" id="pda:103699416"/>
<accession>A0A8B8Z9T0</accession>
<feature type="coiled-coil region" evidence="6">
    <location>
        <begin position="34"/>
        <end position="61"/>
    </location>
</feature>
<dbReference type="Proteomes" id="UP000228380">
    <property type="component" value="Chromosome 1"/>
</dbReference>
<dbReference type="Gene3D" id="3.40.50.300">
    <property type="entry name" value="P-loop containing nucleotide triphosphate hydrolases"/>
    <property type="match status" value="1"/>
</dbReference>
<gene>
    <name evidence="10" type="primary">LOC103699416</name>
</gene>
<keyword evidence="6" id="KW-0175">Coiled coil</keyword>
<keyword evidence="3" id="KW-0677">Repeat</keyword>
<dbReference type="InterPro" id="IPR038005">
    <property type="entry name" value="RX-like_CC"/>
</dbReference>
<evidence type="ECO:0000256" key="1">
    <source>
        <dbReference type="ARBA" id="ARBA00008894"/>
    </source>
</evidence>
<dbReference type="Gene3D" id="1.20.5.4130">
    <property type="match status" value="1"/>
</dbReference>
<dbReference type="GeneID" id="103699416"/>
<dbReference type="Pfam" id="PF18052">
    <property type="entry name" value="Rx_N"/>
    <property type="match status" value="1"/>
</dbReference>
<dbReference type="CDD" id="cd14798">
    <property type="entry name" value="RX-CC_like"/>
    <property type="match status" value="1"/>
</dbReference>
<proteinExistence type="inferred from homology"/>
<dbReference type="PANTHER" id="PTHR19338">
    <property type="entry name" value="TRANSLOCASE OF INNER MITOCHONDRIAL MEMBRANE 13 HOMOLOG"/>
    <property type="match status" value="1"/>
</dbReference>
<name>A0A8B8Z9T0_PHODC</name>
<dbReference type="Pfam" id="PF00931">
    <property type="entry name" value="NB-ARC"/>
    <property type="match status" value="1"/>
</dbReference>
<evidence type="ECO:0000259" key="8">
    <source>
        <dbReference type="Pfam" id="PF18052"/>
    </source>
</evidence>
<evidence type="ECO:0000256" key="3">
    <source>
        <dbReference type="ARBA" id="ARBA00022737"/>
    </source>
</evidence>
<dbReference type="InterPro" id="IPR027417">
    <property type="entry name" value="P-loop_NTPase"/>
</dbReference>
<evidence type="ECO:0000313" key="10">
    <source>
        <dbReference type="RefSeq" id="XP_038970820.1"/>
    </source>
</evidence>
<comment type="similarity">
    <text evidence="1">Belongs to the disease resistance NB-LRR family.</text>
</comment>
<dbReference type="AlphaFoldDB" id="A0A8B8Z9T0"/>
<keyword evidence="2" id="KW-0433">Leucine-rich repeat</keyword>
<keyword evidence="4" id="KW-0547">Nucleotide-binding</keyword>
<keyword evidence="9" id="KW-1185">Reference proteome</keyword>
<feature type="domain" description="NB-ARC" evidence="7">
    <location>
        <begin position="177"/>
        <end position="219"/>
    </location>
</feature>
<organism evidence="9 10">
    <name type="scientific">Phoenix dactylifera</name>
    <name type="common">Date palm</name>
    <dbReference type="NCBI Taxonomy" id="42345"/>
    <lineage>
        <taxon>Eukaryota</taxon>
        <taxon>Viridiplantae</taxon>
        <taxon>Streptophyta</taxon>
        <taxon>Embryophyta</taxon>
        <taxon>Tracheophyta</taxon>
        <taxon>Spermatophyta</taxon>
        <taxon>Magnoliopsida</taxon>
        <taxon>Liliopsida</taxon>
        <taxon>Arecaceae</taxon>
        <taxon>Coryphoideae</taxon>
        <taxon>Phoeniceae</taxon>
        <taxon>Phoenix</taxon>
    </lineage>
</organism>
<evidence type="ECO:0000259" key="7">
    <source>
        <dbReference type="Pfam" id="PF00931"/>
    </source>
</evidence>
<dbReference type="RefSeq" id="XP_038970820.1">
    <property type="nucleotide sequence ID" value="XM_039114892.1"/>
</dbReference>
<evidence type="ECO:0000256" key="2">
    <source>
        <dbReference type="ARBA" id="ARBA00022614"/>
    </source>
</evidence>
<dbReference type="SUPFAM" id="SSF52540">
    <property type="entry name" value="P-loop containing nucleoside triphosphate hydrolases"/>
    <property type="match status" value="1"/>
</dbReference>
<evidence type="ECO:0000256" key="6">
    <source>
        <dbReference type="SAM" id="Coils"/>
    </source>
</evidence>
<evidence type="ECO:0000313" key="9">
    <source>
        <dbReference type="Proteomes" id="UP000228380"/>
    </source>
</evidence>
<dbReference type="GO" id="GO:0043531">
    <property type="term" value="F:ADP binding"/>
    <property type="evidence" value="ECO:0007669"/>
    <property type="project" value="InterPro"/>
</dbReference>
<evidence type="ECO:0000256" key="5">
    <source>
        <dbReference type="ARBA" id="ARBA00022821"/>
    </source>
</evidence>
<reference evidence="9" key="1">
    <citation type="journal article" date="2019" name="Nat. Commun.">
        <title>Genome-wide association mapping of date palm fruit traits.</title>
        <authorList>
            <person name="Hazzouri K.M."/>
            <person name="Gros-Balthazard M."/>
            <person name="Flowers J.M."/>
            <person name="Copetti D."/>
            <person name="Lemansour A."/>
            <person name="Lebrun M."/>
            <person name="Masmoudi K."/>
            <person name="Ferrand S."/>
            <person name="Dhar M.I."/>
            <person name="Fresquez Z.A."/>
            <person name="Rosas U."/>
            <person name="Zhang J."/>
            <person name="Talag J."/>
            <person name="Lee S."/>
            <person name="Kudrna D."/>
            <person name="Powell R.F."/>
            <person name="Leitch I.J."/>
            <person name="Krueger R.R."/>
            <person name="Wing R.A."/>
            <person name="Amiri K.M.A."/>
            <person name="Purugganan M.D."/>
        </authorList>
    </citation>
    <scope>NUCLEOTIDE SEQUENCE [LARGE SCALE GENOMIC DNA]</scope>
    <source>
        <strain evidence="9">cv. Khalas</strain>
    </source>
</reference>
<evidence type="ECO:0000256" key="4">
    <source>
        <dbReference type="ARBA" id="ARBA00022741"/>
    </source>
</evidence>
<dbReference type="InterPro" id="IPR002182">
    <property type="entry name" value="NB-ARC"/>
</dbReference>
<feature type="domain" description="Disease resistance N-terminal" evidence="8">
    <location>
        <begin position="32"/>
        <end position="101"/>
    </location>
</feature>
<dbReference type="OrthoDB" id="748871at2759"/>
<dbReference type="InterPro" id="IPR041118">
    <property type="entry name" value="Rx_N"/>
</dbReference>
<protein>
    <submittedName>
        <fullName evidence="10">Disease resistance protein RGA3</fullName>
    </submittedName>
</protein>
<dbReference type="GO" id="GO:0006952">
    <property type="term" value="P:defense response"/>
    <property type="evidence" value="ECO:0007669"/>
    <property type="project" value="UniProtKB-KW"/>
</dbReference>
<keyword evidence="5" id="KW-0611">Plant defense</keyword>
<dbReference type="PANTHER" id="PTHR19338:SF73">
    <property type="entry name" value="DISEASE RESISTANCE PROTEIN RGA2-LIKE"/>
    <property type="match status" value="1"/>
</dbReference>
<reference evidence="10" key="2">
    <citation type="submission" date="2025-08" db="UniProtKB">
        <authorList>
            <consortium name="RefSeq"/>
        </authorList>
    </citation>
    <scope>IDENTIFICATION</scope>
    <source>
        <tissue evidence="10">Young leaves</tissue>
    </source>
</reference>